<keyword evidence="5 7" id="KW-0472">Membrane</keyword>
<keyword evidence="6 7" id="KW-0998">Cell outer membrane</keyword>
<dbReference type="InterPro" id="IPR023996">
    <property type="entry name" value="TonB-dep_OMP_SusC/RagA"/>
</dbReference>
<evidence type="ECO:0000256" key="8">
    <source>
        <dbReference type="SAM" id="SignalP"/>
    </source>
</evidence>
<sequence>MKQLGLLYLLLLSLISVGNINAQQVISGKVTDFQSGEPVPGTNIIVKGTSRGTTTDFDGNYSLQIQSGDSILVFSSVGFDSQEMRVNGRSKIDISLMPDIQALKEVVVVGYGTQKKQDISSSVSTIDQAEFNQIPTSSFDAAIQGRASGLNISSPSGTPGGQTNINIRGATSISASSQPLFIIDGIPVEVKNNSALNSNIQPINPLAELNPNDIESITVLKDASAAAIYGSRGANGVILITTKRGSAGRDKLNIGYYAGFSKATNVPDMMSSSEWIGFLNAAAEFDGLGQNYWNEILGDPNDADLPNYNVYDDILRTGVINNADISYAGGDEKFSYYLSGNYFNQTGIQIGQGYERISGRVNVDYSPNDKVKISTTTFLARGFHDRTIGENDEYGVVVNAQAWDPRVELTDQNGVYVNPFDTYSWWALENPLLIAQEYVNTSKNSRLQSSLSLEWYITPNLTFKSSGGLDFNTLIDKGFVPKGYNQTDVGLGTYGTYEASSWINENTLKYTNTFDSKHFIDALVGITFQESVEEFSVINASGYSTNQVISTSAAGQITGASDGGFRYGLVSYLGRLNYTYDNRYTLTFTGRADGSSRFGANNKYGFFPSGSIGWNMHNESFFPDDSFISLLKLRGSYGAIGNQSIGSTIAQATYRSSAGYNGQGGTSALQLGNPNLTWEKTIQSDIGIDVGLFDNRVEITADYFKKDTDGLLLNADIPGSTGFKSLISNNGKIVNEGVELSISTVNIESGDFRWTTTFNITWIDNEVIDVINDGEILSRNFILKEGEPLSTFYLIKFLGVDPQTGDAVFLDANSDGIINLDDRVVAGNAQPDYFGGFTNNFSWRGWNLSVFFQYQHGNQIFNQSRYAFENYGTLKDGLPFGNQNRRSLDYWKKPGDVTSIPRPTHADEFSSDAQFQRFSTQYLEDGSYLRLKNVRLGYTFPSNMLDRMKLQSLTIYGQAQNLLTFTNYLGFDPEVSTNTSGDGDLNTLQGEDFGTLGQARTFTIGLNIGL</sequence>
<dbReference type="SUPFAM" id="SSF49464">
    <property type="entry name" value="Carboxypeptidase regulatory domain-like"/>
    <property type="match status" value="1"/>
</dbReference>
<evidence type="ECO:0000313" key="11">
    <source>
        <dbReference type="Proteomes" id="UP000559010"/>
    </source>
</evidence>
<evidence type="ECO:0000256" key="1">
    <source>
        <dbReference type="ARBA" id="ARBA00004571"/>
    </source>
</evidence>
<evidence type="ECO:0000256" key="4">
    <source>
        <dbReference type="ARBA" id="ARBA00022692"/>
    </source>
</evidence>
<dbReference type="GO" id="GO:0009279">
    <property type="term" value="C:cell outer membrane"/>
    <property type="evidence" value="ECO:0007669"/>
    <property type="project" value="UniProtKB-SubCell"/>
</dbReference>
<name>A0A848J320_9BACT</name>
<comment type="caution">
    <text evidence="10">The sequence shown here is derived from an EMBL/GenBank/DDBJ whole genome shotgun (WGS) entry which is preliminary data.</text>
</comment>
<dbReference type="FunFam" id="2.170.130.10:FF:000008">
    <property type="entry name" value="SusC/RagA family TonB-linked outer membrane protein"/>
    <property type="match status" value="1"/>
</dbReference>
<dbReference type="InterPro" id="IPR036942">
    <property type="entry name" value="Beta-barrel_TonB_sf"/>
</dbReference>
<keyword evidence="10" id="KW-0675">Receptor</keyword>
<dbReference type="NCBIfam" id="TIGR04056">
    <property type="entry name" value="OMP_RagA_SusC"/>
    <property type="match status" value="1"/>
</dbReference>
<evidence type="ECO:0000256" key="5">
    <source>
        <dbReference type="ARBA" id="ARBA00023136"/>
    </source>
</evidence>
<keyword evidence="2 7" id="KW-0813">Transport</keyword>
<dbReference type="InterPro" id="IPR008969">
    <property type="entry name" value="CarboxyPept-like_regulatory"/>
</dbReference>
<dbReference type="NCBIfam" id="TIGR04057">
    <property type="entry name" value="SusC_RagA_signa"/>
    <property type="match status" value="1"/>
</dbReference>
<dbReference type="Proteomes" id="UP000559010">
    <property type="component" value="Unassembled WGS sequence"/>
</dbReference>
<keyword evidence="4 7" id="KW-0812">Transmembrane</keyword>
<organism evidence="10 11">
    <name type="scientific">Marinigracilibium pacificum</name>
    <dbReference type="NCBI Taxonomy" id="2729599"/>
    <lineage>
        <taxon>Bacteria</taxon>
        <taxon>Pseudomonadati</taxon>
        <taxon>Bacteroidota</taxon>
        <taxon>Cytophagia</taxon>
        <taxon>Cytophagales</taxon>
        <taxon>Flammeovirgaceae</taxon>
        <taxon>Marinigracilibium</taxon>
    </lineage>
</organism>
<dbReference type="InterPro" id="IPR037066">
    <property type="entry name" value="Plug_dom_sf"/>
</dbReference>
<accession>A0A848J320</accession>
<evidence type="ECO:0000259" key="9">
    <source>
        <dbReference type="Pfam" id="PF07715"/>
    </source>
</evidence>
<feature type="domain" description="TonB-dependent receptor plug" evidence="9">
    <location>
        <begin position="115"/>
        <end position="237"/>
    </location>
</feature>
<keyword evidence="8" id="KW-0732">Signal</keyword>
<proteinExistence type="inferred from homology"/>
<dbReference type="InterPro" id="IPR012910">
    <property type="entry name" value="Plug_dom"/>
</dbReference>
<dbReference type="Pfam" id="PF13715">
    <property type="entry name" value="CarbopepD_reg_2"/>
    <property type="match status" value="1"/>
</dbReference>
<gene>
    <name evidence="10" type="ORF">HH304_11010</name>
</gene>
<dbReference type="Pfam" id="PF07715">
    <property type="entry name" value="Plug"/>
    <property type="match status" value="1"/>
</dbReference>
<comment type="subcellular location">
    <subcellularLocation>
        <location evidence="1 7">Cell outer membrane</location>
        <topology evidence="1 7">Multi-pass membrane protein</topology>
    </subcellularLocation>
</comment>
<comment type="similarity">
    <text evidence="7">Belongs to the TonB-dependent receptor family.</text>
</comment>
<evidence type="ECO:0000256" key="2">
    <source>
        <dbReference type="ARBA" id="ARBA00022448"/>
    </source>
</evidence>
<dbReference type="InterPro" id="IPR039426">
    <property type="entry name" value="TonB-dep_rcpt-like"/>
</dbReference>
<dbReference type="Gene3D" id="2.40.170.20">
    <property type="entry name" value="TonB-dependent receptor, beta-barrel domain"/>
    <property type="match status" value="1"/>
</dbReference>
<evidence type="ECO:0000313" key="10">
    <source>
        <dbReference type="EMBL" id="NMM48930.1"/>
    </source>
</evidence>
<dbReference type="Gene3D" id="2.170.130.10">
    <property type="entry name" value="TonB-dependent receptor, plug domain"/>
    <property type="match status" value="1"/>
</dbReference>
<feature type="chain" id="PRO_5032461580" evidence="8">
    <location>
        <begin position="23"/>
        <end position="1010"/>
    </location>
</feature>
<dbReference type="Gene3D" id="2.60.40.1120">
    <property type="entry name" value="Carboxypeptidase-like, regulatory domain"/>
    <property type="match status" value="1"/>
</dbReference>
<dbReference type="EMBL" id="JABBNU010000006">
    <property type="protein sequence ID" value="NMM48930.1"/>
    <property type="molecule type" value="Genomic_DNA"/>
</dbReference>
<dbReference type="SUPFAM" id="SSF56935">
    <property type="entry name" value="Porins"/>
    <property type="match status" value="1"/>
</dbReference>
<dbReference type="RefSeq" id="WP_169681368.1">
    <property type="nucleotide sequence ID" value="NZ_JABBNU010000006.1"/>
</dbReference>
<keyword evidence="11" id="KW-1185">Reference proteome</keyword>
<dbReference type="InterPro" id="IPR023997">
    <property type="entry name" value="TonB-dep_OMP_SusC/RagA_CS"/>
</dbReference>
<keyword evidence="3 7" id="KW-1134">Transmembrane beta strand</keyword>
<evidence type="ECO:0000256" key="6">
    <source>
        <dbReference type="ARBA" id="ARBA00023237"/>
    </source>
</evidence>
<protein>
    <submittedName>
        <fullName evidence="10">TonB-dependent receptor</fullName>
    </submittedName>
</protein>
<dbReference type="AlphaFoldDB" id="A0A848J320"/>
<evidence type="ECO:0000256" key="7">
    <source>
        <dbReference type="PROSITE-ProRule" id="PRU01360"/>
    </source>
</evidence>
<evidence type="ECO:0000256" key="3">
    <source>
        <dbReference type="ARBA" id="ARBA00022452"/>
    </source>
</evidence>
<reference evidence="10 11" key="1">
    <citation type="submission" date="2020-04" db="EMBL/GenBank/DDBJ databases">
        <title>Flammeovirgaceae bacterium KN852 isolated from deep sea.</title>
        <authorList>
            <person name="Zhang D.-C."/>
        </authorList>
    </citation>
    <scope>NUCLEOTIDE SEQUENCE [LARGE SCALE GENOMIC DNA]</scope>
    <source>
        <strain evidence="10 11">KN852</strain>
    </source>
</reference>
<feature type="signal peptide" evidence="8">
    <location>
        <begin position="1"/>
        <end position="22"/>
    </location>
</feature>
<dbReference type="PROSITE" id="PS52016">
    <property type="entry name" value="TONB_DEPENDENT_REC_3"/>
    <property type="match status" value="1"/>
</dbReference>